<feature type="transmembrane region" description="Helical" evidence="16">
    <location>
        <begin position="80"/>
        <end position="101"/>
    </location>
</feature>
<keyword evidence="7 15" id="KW-0808">Transferase</keyword>
<comment type="subcellular location">
    <subcellularLocation>
        <location evidence="1">Membrane</location>
        <topology evidence="1">Multi-pass membrane protein</topology>
    </subcellularLocation>
</comment>
<protein>
    <recommendedName>
        <fullName evidence="5">CDP-diacylglycerol--glycerol-3-phosphate 3-phosphatidyltransferase</fullName>
        <ecNumber evidence="4">2.7.8.5</ecNumber>
    </recommendedName>
</protein>
<evidence type="ECO:0000256" key="6">
    <source>
        <dbReference type="ARBA" id="ARBA00022516"/>
    </source>
</evidence>
<keyword evidence="9 16" id="KW-1133">Transmembrane helix</keyword>
<dbReference type="InterPro" id="IPR004570">
    <property type="entry name" value="Phosphatidylglycerol_P_synth"/>
</dbReference>
<dbReference type="EC" id="2.7.8.5" evidence="4"/>
<proteinExistence type="inferred from homology"/>
<dbReference type="PROSITE" id="PS00379">
    <property type="entry name" value="CDP_ALCOHOL_P_TRANSF"/>
    <property type="match status" value="1"/>
</dbReference>
<feature type="transmembrane region" description="Helical" evidence="16">
    <location>
        <begin position="161"/>
        <end position="183"/>
    </location>
</feature>
<feature type="transmembrane region" description="Helical" evidence="16">
    <location>
        <begin position="21"/>
        <end position="45"/>
    </location>
</feature>
<dbReference type="PIRSF" id="PIRSF000847">
    <property type="entry name" value="Phos_ph_gly_syn"/>
    <property type="match status" value="1"/>
</dbReference>
<evidence type="ECO:0000256" key="13">
    <source>
        <dbReference type="ARBA" id="ARBA00023264"/>
    </source>
</evidence>
<evidence type="ECO:0000256" key="16">
    <source>
        <dbReference type="SAM" id="Phobius"/>
    </source>
</evidence>
<comment type="caution">
    <text evidence="17">The sequence shown here is derived from an EMBL/GenBank/DDBJ whole genome shotgun (WGS) entry which is preliminary data.</text>
</comment>
<evidence type="ECO:0000256" key="2">
    <source>
        <dbReference type="ARBA" id="ARBA00005042"/>
    </source>
</evidence>
<keyword evidence="10" id="KW-0443">Lipid metabolism</keyword>
<evidence type="ECO:0000256" key="14">
    <source>
        <dbReference type="ARBA" id="ARBA00048586"/>
    </source>
</evidence>
<dbReference type="Gene3D" id="1.20.120.1760">
    <property type="match status" value="1"/>
</dbReference>
<keyword evidence="11 16" id="KW-0472">Membrane</keyword>
<dbReference type="InterPro" id="IPR050324">
    <property type="entry name" value="CDP-alcohol_PTase-I"/>
</dbReference>
<evidence type="ECO:0000256" key="9">
    <source>
        <dbReference type="ARBA" id="ARBA00022989"/>
    </source>
</evidence>
<evidence type="ECO:0000256" key="4">
    <source>
        <dbReference type="ARBA" id="ARBA00013170"/>
    </source>
</evidence>
<comment type="similarity">
    <text evidence="3 15">Belongs to the CDP-alcohol phosphatidyltransferase class-I family.</text>
</comment>
<dbReference type="GO" id="GO:0016020">
    <property type="term" value="C:membrane"/>
    <property type="evidence" value="ECO:0007669"/>
    <property type="project" value="UniProtKB-SubCell"/>
</dbReference>
<evidence type="ECO:0000256" key="7">
    <source>
        <dbReference type="ARBA" id="ARBA00022679"/>
    </source>
</evidence>
<comment type="catalytic activity">
    <reaction evidence="14">
        <text>a CDP-1,2-diacyl-sn-glycerol + sn-glycerol 3-phosphate = a 1,2-diacyl-sn-glycero-3-phospho-(1'-sn-glycero-3'-phosphate) + CMP + H(+)</text>
        <dbReference type="Rhea" id="RHEA:12593"/>
        <dbReference type="ChEBI" id="CHEBI:15378"/>
        <dbReference type="ChEBI" id="CHEBI:57597"/>
        <dbReference type="ChEBI" id="CHEBI:58332"/>
        <dbReference type="ChEBI" id="CHEBI:60110"/>
        <dbReference type="ChEBI" id="CHEBI:60377"/>
        <dbReference type="EC" id="2.7.8.5"/>
    </reaction>
</comment>
<name>A0A7V8VGX0_9BACT</name>
<dbReference type="RefSeq" id="WP_194539507.1">
    <property type="nucleotide sequence ID" value="NZ_JACEFB010000016.1"/>
</dbReference>
<dbReference type="AlphaFoldDB" id="A0A7V8VGX0"/>
<dbReference type="PANTHER" id="PTHR14269:SF62">
    <property type="entry name" value="CDP-DIACYLGLYCEROL--GLYCEROL-3-PHOSPHATE 3-PHOSPHATIDYLTRANSFERASE 1, CHLOROPLASTIC"/>
    <property type="match status" value="1"/>
</dbReference>
<keyword evidence="13" id="KW-1208">Phospholipid metabolism</keyword>
<evidence type="ECO:0000313" key="17">
    <source>
        <dbReference type="EMBL" id="MBA2227592.1"/>
    </source>
</evidence>
<evidence type="ECO:0000256" key="12">
    <source>
        <dbReference type="ARBA" id="ARBA00023209"/>
    </source>
</evidence>
<dbReference type="PANTHER" id="PTHR14269">
    <property type="entry name" value="CDP-DIACYLGLYCEROL--GLYCEROL-3-PHOSPHATE 3-PHOSPHATIDYLTRANSFERASE-RELATED"/>
    <property type="match status" value="1"/>
</dbReference>
<dbReference type="GO" id="GO:0008444">
    <property type="term" value="F:CDP-diacylglycerol-glycerol-3-phosphate 3-phosphatidyltransferase activity"/>
    <property type="evidence" value="ECO:0007669"/>
    <property type="project" value="UniProtKB-EC"/>
</dbReference>
<evidence type="ECO:0000313" key="18">
    <source>
        <dbReference type="Proteomes" id="UP000542342"/>
    </source>
</evidence>
<keyword evidence="12" id="KW-0594">Phospholipid biosynthesis</keyword>
<evidence type="ECO:0000256" key="5">
    <source>
        <dbReference type="ARBA" id="ARBA00014944"/>
    </source>
</evidence>
<dbReference type="InterPro" id="IPR048254">
    <property type="entry name" value="CDP_ALCOHOL_P_TRANSF_CS"/>
</dbReference>
<dbReference type="InterPro" id="IPR043130">
    <property type="entry name" value="CDP-OH_PTrfase_TM_dom"/>
</dbReference>
<dbReference type="Proteomes" id="UP000542342">
    <property type="component" value="Unassembled WGS sequence"/>
</dbReference>
<dbReference type="Pfam" id="PF01066">
    <property type="entry name" value="CDP-OH_P_transf"/>
    <property type="match status" value="1"/>
</dbReference>
<dbReference type="GO" id="GO:0046474">
    <property type="term" value="P:glycerophospholipid biosynthetic process"/>
    <property type="evidence" value="ECO:0007669"/>
    <property type="project" value="TreeGrafter"/>
</dbReference>
<keyword evidence="8 16" id="KW-0812">Transmembrane</keyword>
<organism evidence="17 18">
    <name type="scientific">Thermogemmata fonticola</name>
    <dbReference type="NCBI Taxonomy" id="2755323"/>
    <lineage>
        <taxon>Bacteria</taxon>
        <taxon>Pseudomonadati</taxon>
        <taxon>Planctomycetota</taxon>
        <taxon>Planctomycetia</taxon>
        <taxon>Gemmatales</taxon>
        <taxon>Gemmataceae</taxon>
        <taxon>Thermogemmata</taxon>
    </lineage>
</organism>
<evidence type="ECO:0000256" key="1">
    <source>
        <dbReference type="ARBA" id="ARBA00004141"/>
    </source>
</evidence>
<keyword evidence="6" id="KW-0444">Lipid biosynthesis</keyword>
<evidence type="ECO:0000256" key="10">
    <source>
        <dbReference type="ARBA" id="ARBA00023098"/>
    </source>
</evidence>
<gene>
    <name evidence="17" type="ORF">H0921_15645</name>
</gene>
<dbReference type="InterPro" id="IPR000462">
    <property type="entry name" value="CDP-OH_P_trans"/>
</dbReference>
<dbReference type="EMBL" id="JACEFB010000016">
    <property type="protein sequence ID" value="MBA2227592.1"/>
    <property type="molecule type" value="Genomic_DNA"/>
</dbReference>
<evidence type="ECO:0000256" key="8">
    <source>
        <dbReference type="ARBA" id="ARBA00022692"/>
    </source>
</evidence>
<keyword evidence="18" id="KW-1185">Reference proteome</keyword>
<evidence type="ECO:0000256" key="11">
    <source>
        <dbReference type="ARBA" id="ARBA00023136"/>
    </source>
</evidence>
<accession>A0A7V8VGX0</accession>
<sequence length="206" mass="21843">MDPGKWWIGVPDGLSLSRLPLAVVLCGCIACEAWWWGLGVLLLAAGTDFLDGWWARRYGPQSLWGRSLDPLTDKVLTCSAFIYLSAMPGTGILPAMTAVIVGRELLVTGLRGIVESAGRAFGADWGGKVKTVSQFAVLVGVLARQGMIGTGWDAAAAKLDWPLQALIGVMLAATVVSGLHYLVKAARLLRGTPDPSAVVRQENGRS</sequence>
<evidence type="ECO:0000256" key="15">
    <source>
        <dbReference type="RuleBase" id="RU003750"/>
    </source>
</evidence>
<reference evidence="17 18" key="1">
    <citation type="submission" date="2020-07" db="EMBL/GenBank/DDBJ databases">
        <title>Thermogemmata thermophila gen. nov., sp. nov., a novel moderate thermophilic planctomycete from a Kamchatka hot spring.</title>
        <authorList>
            <person name="Elcheninov A.G."/>
            <person name="Podosokorskaya O.A."/>
            <person name="Kovaleva O.L."/>
            <person name="Novikov A."/>
            <person name="Bonch-Osmolovskaya E.A."/>
            <person name="Toshchakov S.V."/>
            <person name="Kublanov I.V."/>
        </authorList>
    </citation>
    <scope>NUCLEOTIDE SEQUENCE [LARGE SCALE GENOMIC DNA]</scope>
    <source>
        <strain evidence="17 18">2918</strain>
    </source>
</reference>
<comment type="pathway">
    <text evidence="2">Phospholipid metabolism; phosphatidylglycerol biosynthesis; phosphatidylglycerol from CDP-diacylglycerol: step 1/2.</text>
</comment>
<evidence type="ECO:0000256" key="3">
    <source>
        <dbReference type="ARBA" id="ARBA00010441"/>
    </source>
</evidence>